<comment type="similarity">
    <text evidence="2">Belongs to the nuclear hormone receptor family.</text>
</comment>
<evidence type="ECO:0000256" key="4">
    <source>
        <dbReference type="ARBA" id="ARBA00022771"/>
    </source>
</evidence>
<dbReference type="SMART" id="SM00399">
    <property type="entry name" value="ZnF_C4"/>
    <property type="match status" value="1"/>
</dbReference>
<keyword evidence="5" id="KW-0862">Zinc</keyword>
<dbReference type="PROSITE" id="PS51030">
    <property type="entry name" value="NUCLEAR_REC_DBD_2"/>
    <property type="match status" value="1"/>
</dbReference>
<dbReference type="InterPro" id="IPR001628">
    <property type="entry name" value="Znf_hrmn_rcpt"/>
</dbReference>
<dbReference type="Pfam" id="PF00105">
    <property type="entry name" value="zf-C4"/>
    <property type="match status" value="1"/>
</dbReference>
<dbReference type="PANTHER" id="PTHR47519:SF5">
    <property type="entry name" value="NUCLEAR HORMONE RECEPTOR E75"/>
    <property type="match status" value="1"/>
</dbReference>
<evidence type="ECO:0000256" key="9">
    <source>
        <dbReference type="ARBA" id="ARBA00023170"/>
    </source>
</evidence>
<evidence type="ECO:0000259" key="11">
    <source>
        <dbReference type="PROSITE" id="PS51030"/>
    </source>
</evidence>
<keyword evidence="12" id="KW-1185">Reference proteome</keyword>
<accession>A0A914QSJ2</accession>
<evidence type="ECO:0000256" key="8">
    <source>
        <dbReference type="ARBA" id="ARBA00023163"/>
    </source>
</evidence>
<name>A0A914QSJ2_9BILA</name>
<evidence type="ECO:0000256" key="5">
    <source>
        <dbReference type="ARBA" id="ARBA00022833"/>
    </source>
</evidence>
<keyword evidence="9" id="KW-0675">Receptor</keyword>
<keyword evidence="10" id="KW-0539">Nucleus</keyword>
<evidence type="ECO:0000256" key="7">
    <source>
        <dbReference type="ARBA" id="ARBA00023125"/>
    </source>
</evidence>
<dbReference type="SUPFAM" id="SSF57716">
    <property type="entry name" value="Glucocorticoid receptor-like (DNA-binding domain)"/>
    <property type="match status" value="1"/>
</dbReference>
<dbReference type="GO" id="GO:0003700">
    <property type="term" value="F:DNA-binding transcription factor activity"/>
    <property type="evidence" value="ECO:0007669"/>
    <property type="project" value="InterPro"/>
</dbReference>
<evidence type="ECO:0000256" key="6">
    <source>
        <dbReference type="ARBA" id="ARBA00023015"/>
    </source>
</evidence>
<dbReference type="GO" id="GO:0000978">
    <property type="term" value="F:RNA polymerase II cis-regulatory region sequence-specific DNA binding"/>
    <property type="evidence" value="ECO:0007669"/>
    <property type="project" value="InterPro"/>
</dbReference>
<dbReference type="FunFam" id="3.30.50.10:FF:000030">
    <property type="entry name" value="Nuclear Hormone Receptor family"/>
    <property type="match status" value="1"/>
</dbReference>
<evidence type="ECO:0000256" key="2">
    <source>
        <dbReference type="ARBA" id="ARBA00005993"/>
    </source>
</evidence>
<evidence type="ECO:0000313" key="13">
    <source>
        <dbReference type="WBParaSite" id="PDA_v2.g6494.t1"/>
    </source>
</evidence>
<dbReference type="InterPro" id="IPR049636">
    <property type="entry name" value="HNF4-like_DBD"/>
</dbReference>
<dbReference type="InterPro" id="IPR052496">
    <property type="entry name" value="Orphan_Nuclear_Rcpt"/>
</dbReference>
<comment type="subcellular location">
    <subcellularLocation>
        <location evidence="1">Nucleus</location>
    </subcellularLocation>
</comment>
<dbReference type="Proteomes" id="UP000887578">
    <property type="component" value="Unplaced"/>
</dbReference>
<proteinExistence type="inferred from homology"/>
<dbReference type="CDD" id="cd06960">
    <property type="entry name" value="NR_DBD_HNF4A"/>
    <property type="match status" value="1"/>
</dbReference>
<dbReference type="PANTHER" id="PTHR47519">
    <property type="entry name" value="NUCLEAR HORMONE RECEPTOR FAMILY MEMBER NHR-31-RELATED"/>
    <property type="match status" value="1"/>
</dbReference>
<keyword evidence="6" id="KW-0805">Transcription regulation</keyword>
<dbReference type="GO" id="GO:0008270">
    <property type="term" value="F:zinc ion binding"/>
    <property type="evidence" value="ECO:0007669"/>
    <property type="project" value="UniProtKB-KW"/>
</dbReference>
<dbReference type="Gene3D" id="3.30.50.10">
    <property type="entry name" value="Erythroid Transcription Factor GATA-1, subunit A"/>
    <property type="match status" value="1"/>
</dbReference>
<dbReference type="InterPro" id="IPR013088">
    <property type="entry name" value="Znf_NHR/GATA"/>
</dbReference>
<evidence type="ECO:0000256" key="10">
    <source>
        <dbReference type="ARBA" id="ARBA00023242"/>
    </source>
</evidence>
<dbReference type="PROSITE" id="PS00031">
    <property type="entry name" value="NUCLEAR_REC_DBD_1"/>
    <property type="match status" value="1"/>
</dbReference>
<sequence length="87" mass="10039">MDLLMTEGICSVCGDKSAGKHYGVAACYGCKGFFRRTIRAKQTYSCRFEQRCLIDKDQRNACRACRFQRCLEVGMEPEGLFSFYLLW</sequence>
<evidence type="ECO:0000256" key="1">
    <source>
        <dbReference type="ARBA" id="ARBA00004123"/>
    </source>
</evidence>
<keyword evidence="8" id="KW-0804">Transcription</keyword>
<protein>
    <submittedName>
        <fullName evidence="13">Nuclear receptor domain-containing protein</fullName>
    </submittedName>
</protein>
<dbReference type="PRINTS" id="PR00047">
    <property type="entry name" value="STROIDFINGER"/>
</dbReference>
<organism evidence="12 13">
    <name type="scientific">Panagrolaimus davidi</name>
    <dbReference type="NCBI Taxonomy" id="227884"/>
    <lineage>
        <taxon>Eukaryota</taxon>
        <taxon>Metazoa</taxon>
        <taxon>Ecdysozoa</taxon>
        <taxon>Nematoda</taxon>
        <taxon>Chromadorea</taxon>
        <taxon>Rhabditida</taxon>
        <taxon>Tylenchina</taxon>
        <taxon>Panagrolaimomorpha</taxon>
        <taxon>Panagrolaimoidea</taxon>
        <taxon>Panagrolaimidae</taxon>
        <taxon>Panagrolaimus</taxon>
    </lineage>
</organism>
<keyword evidence="3" id="KW-0479">Metal-binding</keyword>
<reference evidence="13" key="1">
    <citation type="submission" date="2022-11" db="UniProtKB">
        <authorList>
            <consortium name="WormBaseParasite"/>
        </authorList>
    </citation>
    <scope>IDENTIFICATION</scope>
</reference>
<dbReference type="WBParaSite" id="PDA_v2.g6494.t1">
    <property type="protein sequence ID" value="PDA_v2.g6494.t1"/>
    <property type="gene ID" value="PDA_v2.g6494"/>
</dbReference>
<feature type="domain" description="Nuclear receptor" evidence="11">
    <location>
        <begin position="7"/>
        <end position="82"/>
    </location>
</feature>
<dbReference type="AlphaFoldDB" id="A0A914QSJ2"/>
<keyword evidence="7" id="KW-0238">DNA-binding</keyword>
<evidence type="ECO:0000313" key="12">
    <source>
        <dbReference type="Proteomes" id="UP000887578"/>
    </source>
</evidence>
<dbReference type="GO" id="GO:0005634">
    <property type="term" value="C:nucleus"/>
    <property type="evidence" value="ECO:0007669"/>
    <property type="project" value="UniProtKB-SubCell"/>
</dbReference>
<evidence type="ECO:0000256" key="3">
    <source>
        <dbReference type="ARBA" id="ARBA00022723"/>
    </source>
</evidence>
<keyword evidence="4" id="KW-0863">Zinc-finger</keyword>